<dbReference type="Proteomes" id="UP000829447">
    <property type="component" value="Linkage Group LG27"/>
</dbReference>
<organism evidence="1 2">
    <name type="scientific">Pangasianodon gigas</name>
    <name type="common">Mekong giant catfish</name>
    <name type="synonym">Pangasius gigas</name>
    <dbReference type="NCBI Taxonomy" id="30993"/>
    <lineage>
        <taxon>Eukaryota</taxon>
        <taxon>Metazoa</taxon>
        <taxon>Chordata</taxon>
        <taxon>Craniata</taxon>
        <taxon>Vertebrata</taxon>
        <taxon>Euteleostomi</taxon>
        <taxon>Actinopterygii</taxon>
        <taxon>Neopterygii</taxon>
        <taxon>Teleostei</taxon>
        <taxon>Ostariophysi</taxon>
        <taxon>Siluriformes</taxon>
        <taxon>Pangasiidae</taxon>
        <taxon>Pangasianodon</taxon>
    </lineage>
</organism>
<evidence type="ECO:0000313" key="1">
    <source>
        <dbReference type="EMBL" id="MCI4394623.1"/>
    </source>
</evidence>
<proteinExistence type="predicted"/>
<sequence length="81" mass="8842">MNSTVSVAFVIFRRCRGQTRGGSRSGVLETHLLSGQNGKPGQSARKAEWSDRRDGRLEFDLISISWCGILVGVLDLNTCSS</sequence>
<reference evidence="1 2" key="1">
    <citation type="journal article" date="2022" name="bioRxiv">
        <title>An ancient truncated duplication of the anti-Mullerian hormone receptor type 2 gene is a potential conserved master sex determinant in the Pangasiidae catfish family.</title>
        <authorList>
            <person name="Wen M."/>
            <person name="Pan Q."/>
            <person name="Jouanno E."/>
            <person name="Montfort J."/>
            <person name="Zahm M."/>
            <person name="Cabau C."/>
            <person name="Klopp C."/>
            <person name="Iampietro C."/>
            <person name="Roques C."/>
            <person name="Bouchez O."/>
            <person name="Castinel A."/>
            <person name="Donnadieu C."/>
            <person name="Parrinello H."/>
            <person name="Poncet C."/>
            <person name="Belmonte E."/>
            <person name="Gautier V."/>
            <person name="Avarre J.-C."/>
            <person name="Dugue R."/>
            <person name="Gustiano R."/>
            <person name="Ha T.T.T."/>
            <person name="Campet M."/>
            <person name="Sriphairoj K."/>
            <person name="Ribolli J."/>
            <person name="de Almeida F.L."/>
            <person name="Desvignes T."/>
            <person name="Postlethwait J.H."/>
            <person name="Bucao C.F."/>
            <person name="Robinson-Rechavi M."/>
            <person name="Bobe J."/>
            <person name="Herpin A."/>
            <person name="Guiguen Y."/>
        </authorList>
    </citation>
    <scope>NUCLEOTIDE SEQUENCE [LARGE SCALE GENOMIC DNA]</scope>
    <source>
        <strain evidence="1">YG-Dec2019</strain>
    </source>
</reference>
<accession>A0ACC5XU22</accession>
<dbReference type="EMBL" id="CM040480">
    <property type="protein sequence ID" value="MCI4394623.1"/>
    <property type="molecule type" value="Genomic_DNA"/>
</dbReference>
<gene>
    <name evidence="1" type="ORF">PGIGA_G00171250</name>
</gene>
<protein>
    <submittedName>
        <fullName evidence="1">Uncharacterized protein</fullName>
    </submittedName>
</protein>
<name>A0ACC5XU22_PANGG</name>
<evidence type="ECO:0000313" key="2">
    <source>
        <dbReference type="Proteomes" id="UP000829447"/>
    </source>
</evidence>
<comment type="caution">
    <text evidence="1">The sequence shown here is derived from an EMBL/GenBank/DDBJ whole genome shotgun (WGS) entry which is preliminary data.</text>
</comment>
<keyword evidence="2" id="KW-1185">Reference proteome</keyword>